<organism evidence="31 32">
    <name type="scientific">Planoprotostelium fungivorum</name>
    <dbReference type="NCBI Taxonomy" id="1890364"/>
    <lineage>
        <taxon>Eukaryota</taxon>
        <taxon>Amoebozoa</taxon>
        <taxon>Evosea</taxon>
        <taxon>Variosea</taxon>
        <taxon>Cavosteliida</taxon>
        <taxon>Cavosteliaceae</taxon>
        <taxon>Planoprotostelium</taxon>
    </lineage>
</organism>
<dbReference type="AlphaFoldDB" id="A0A2P6MUX8"/>
<dbReference type="InterPro" id="IPR013786">
    <property type="entry name" value="AcylCoA_DH/ox_N"/>
</dbReference>
<comment type="catalytic activity">
    <reaction evidence="23">
        <text>butanoyl-CoA + oxidized [electron-transfer flavoprotein] + H(+) = (2E)-butenoyl-CoA + reduced [electron-transfer flavoprotein]</text>
        <dbReference type="Rhea" id="RHEA:24004"/>
        <dbReference type="Rhea" id="RHEA-COMP:10685"/>
        <dbReference type="Rhea" id="RHEA-COMP:10686"/>
        <dbReference type="ChEBI" id="CHEBI:15378"/>
        <dbReference type="ChEBI" id="CHEBI:57332"/>
        <dbReference type="ChEBI" id="CHEBI:57371"/>
        <dbReference type="ChEBI" id="CHEBI:57692"/>
        <dbReference type="ChEBI" id="CHEBI:58307"/>
    </reaction>
    <physiologicalReaction direction="left-to-right" evidence="23">
        <dbReference type="Rhea" id="RHEA:24005"/>
    </physiologicalReaction>
</comment>
<dbReference type="PIRSF" id="PIRSF016578">
    <property type="entry name" value="HsaA"/>
    <property type="match status" value="1"/>
</dbReference>
<evidence type="ECO:0000256" key="23">
    <source>
        <dbReference type="ARBA" id="ARBA00049096"/>
    </source>
</evidence>
<evidence type="ECO:0000259" key="30">
    <source>
        <dbReference type="Pfam" id="PF02771"/>
    </source>
</evidence>
<feature type="domain" description="Acyl-CoA oxidase/dehydrogenase middle" evidence="29">
    <location>
        <begin position="165"/>
        <end position="260"/>
    </location>
</feature>
<evidence type="ECO:0000256" key="7">
    <source>
        <dbReference type="ARBA" id="ARBA00022630"/>
    </source>
</evidence>
<evidence type="ECO:0000256" key="6">
    <source>
        <dbReference type="ARBA" id="ARBA00022553"/>
    </source>
</evidence>
<name>A0A2P6MUX8_9EUKA</name>
<dbReference type="GO" id="GO:0050660">
    <property type="term" value="F:flavin adenine dinucleotide binding"/>
    <property type="evidence" value="ECO:0007669"/>
    <property type="project" value="InterPro"/>
</dbReference>
<comment type="subunit">
    <text evidence="5">Homotetramer.</text>
</comment>
<dbReference type="PANTHER" id="PTHR43884">
    <property type="entry name" value="ACYL-COA DEHYDROGENASE"/>
    <property type="match status" value="1"/>
</dbReference>
<dbReference type="Pfam" id="PF02771">
    <property type="entry name" value="Acyl-CoA_dh_N"/>
    <property type="match status" value="1"/>
</dbReference>
<comment type="similarity">
    <text evidence="4 27">Belongs to the acyl-CoA dehydrogenase family.</text>
</comment>
<evidence type="ECO:0000256" key="26">
    <source>
        <dbReference type="ARBA" id="ARBA00051903"/>
    </source>
</evidence>
<evidence type="ECO:0000256" key="4">
    <source>
        <dbReference type="ARBA" id="ARBA00009347"/>
    </source>
</evidence>
<dbReference type="Gene3D" id="1.10.540.10">
    <property type="entry name" value="Acyl-CoA dehydrogenase/oxidase, N-terminal domain"/>
    <property type="match status" value="1"/>
</dbReference>
<evidence type="ECO:0000313" key="31">
    <source>
        <dbReference type="EMBL" id="PRP75494.1"/>
    </source>
</evidence>
<keyword evidence="6" id="KW-0597">Phosphoprotein</keyword>
<comment type="cofactor">
    <cofactor evidence="1 27">
        <name>FAD</name>
        <dbReference type="ChEBI" id="CHEBI:57692"/>
    </cofactor>
</comment>
<evidence type="ECO:0000256" key="9">
    <source>
        <dbReference type="ARBA" id="ARBA00022832"/>
    </source>
</evidence>
<dbReference type="FunFam" id="1.10.540.10:FF:000012">
    <property type="entry name" value="Acyl-CoA dehydrogenase short/branched chain"/>
    <property type="match status" value="1"/>
</dbReference>
<dbReference type="InterPro" id="IPR006091">
    <property type="entry name" value="Acyl-CoA_Oxase/DH_mid-dom"/>
</dbReference>
<evidence type="ECO:0000256" key="13">
    <source>
        <dbReference type="ARBA" id="ARBA00023098"/>
    </source>
</evidence>
<evidence type="ECO:0000256" key="22">
    <source>
        <dbReference type="ARBA" id="ARBA00048592"/>
    </source>
</evidence>
<comment type="catalytic activity">
    <reaction evidence="26">
        <text>2-methylpropanoyl-CoA + oxidized [electron-transfer flavoprotein] + H(+) = 2-methylpropenoyl-CoA + reduced [electron-transfer flavoprotein]</text>
        <dbReference type="Rhea" id="RHEA:44180"/>
        <dbReference type="Rhea" id="RHEA-COMP:10685"/>
        <dbReference type="Rhea" id="RHEA-COMP:10686"/>
        <dbReference type="ChEBI" id="CHEBI:15378"/>
        <dbReference type="ChEBI" id="CHEBI:57338"/>
        <dbReference type="ChEBI" id="CHEBI:57692"/>
        <dbReference type="ChEBI" id="CHEBI:58307"/>
        <dbReference type="ChEBI" id="CHEBI:62500"/>
    </reaction>
    <physiologicalReaction direction="left-to-right" evidence="26">
        <dbReference type="Rhea" id="RHEA:44181"/>
    </physiologicalReaction>
</comment>
<evidence type="ECO:0000256" key="11">
    <source>
        <dbReference type="ARBA" id="ARBA00022990"/>
    </source>
</evidence>
<comment type="pathway">
    <text evidence="15">Amino-acid degradation; L-isoleucine degradation.</text>
</comment>
<dbReference type="CDD" id="cd01158">
    <property type="entry name" value="SCAD_SBCAD"/>
    <property type="match status" value="1"/>
</dbReference>
<sequence length="426" mass="46826">MLTGTRRLAINSFQSTKRQALSTQLTCKPAQVKPRFETVHKHQPALTQWNDEELSLKDAVSKFAQEYIAPHVRKMDQESKLDPSILPALFENGFMGIEVSSELGGADMTFTQACIVIEELAKVDPAVSVVCDVQNTLVNTILLTYGSDAIRKKYLPELSQKKVGCFCLSEWSSGTDAFALKTKAEQQGDYYILNGTKAWITNSGEAEIFLVMANVDFSKGYKGITTFLVEKSNPGVQVGKKEDKLGIRASSTCEVNFVDCKVHKDNIIGEIGKGYKIAISTLNEGRIGIAAQMLGLAQGAFDATMPYINQRVQFGQPVSQFQGMQFNYADLATQIEAARLLVYNAARLKDAGQPFVTEAAMAKLYASKVAEKVSSECINMLGGVGFTKEFPAEKYFRDCKIGQIYEGTNNIQLQTIAKNISALYGK</sequence>
<dbReference type="EC" id="1.3.8.5" evidence="16"/>
<evidence type="ECO:0000256" key="27">
    <source>
        <dbReference type="RuleBase" id="RU362125"/>
    </source>
</evidence>
<comment type="catalytic activity">
    <reaction evidence="24">
        <text>hexanoyl-CoA + oxidized [electron-transfer flavoprotein] + H(+) = (2E)-hexenoyl-CoA + reduced [electron-transfer flavoprotein]</text>
        <dbReference type="Rhea" id="RHEA:43464"/>
        <dbReference type="Rhea" id="RHEA-COMP:10685"/>
        <dbReference type="Rhea" id="RHEA-COMP:10686"/>
        <dbReference type="ChEBI" id="CHEBI:15378"/>
        <dbReference type="ChEBI" id="CHEBI:57692"/>
        <dbReference type="ChEBI" id="CHEBI:58307"/>
        <dbReference type="ChEBI" id="CHEBI:62077"/>
        <dbReference type="ChEBI" id="CHEBI:62620"/>
    </reaction>
    <physiologicalReaction direction="left-to-right" evidence="24">
        <dbReference type="Rhea" id="RHEA:43465"/>
    </physiologicalReaction>
</comment>
<dbReference type="InterPro" id="IPR009100">
    <property type="entry name" value="AcylCoA_DH/oxidase_NM_dom_sf"/>
</dbReference>
<evidence type="ECO:0000256" key="10">
    <source>
        <dbReference type="ARBA" id="ARBA00022946"/>
    </source>
</evidence>
<keyword evidence="7 27" id="KW-0285">Flavoprotein</keyword>
<evidence type="ECO:0000256" key="21">
    <source>
        <dbReference type="ARBA" id="ARBA00048307"/>
    </source>
</evidence>
<dbReference type="SUPFAM" id="SSF47203">
    <property type="entry name" value="Acyl-CoA dehydrogenase C-terminal domain-like"/>
    <property type="match status" value="1"/>
</dbReference>
<dbReference type="STRING" id="1890364.A0A2P6MUX8"/>
<dbReference type="InterPro" id="IPR036250">
    <property type="entry name" value="AcylCo_DH-like_C"/>
</dbReference>
<keyword evidence="9" id="KW-0276">Fatty acid metabolism</keyword>
<proteinExistence type="inferred from homology"/>
<accession>A0A2P6MUX8</accession>
<comment type="catalytic activity">
    <reaction evidence="22">
        <text>(2R)-2-methylbutanoyl-CoA + oxidized [electron-transfer flavoprotein] + H(+) = ethylacryloyl-CoA + reduced [electron-transfer flavoprotein]</text>
        <dbReference type="Rhea" id="RHEA:65296"/>
        <dbReference type="Rhea" id="RHEA-COMP:10685"/>
        <dbReference type="Rhea" id="RHEA-COMP:10686"/>
        <dbReference type="ChEBI" id="CHEBI:15378"/>
        <dbReference type="ChEBI" id="CHEBI:57692"/>
        <dbReference type="ChEBI" id="CHEBI:58307"/>
        <dbReference type="ChEBI" id="CHEBI:156439"/>
        <dbReference type="ChEBI" id="CHEBI:156440"/>
    </reaction>
    <physiologicalReaction direction="left-to-right" evidence="22">
        <dbReference type="Rhea" id="RHEA:65297"/>
    </physiologicalReaction>
</comment>
<keyword evidence="8 27" id="KW-0274">FAD</keyword>
<feature type="domain" description="Acyl-CoA dehydrogenase/oxidase C-terminal" evidence="28">
    <location>
        <begin position="272"/>
        <end position="420"/>
    </location>
</feature>
<protein>
    <recommendedName>
        <fullName evidence="17">Short/branched chain specific acyl-CoA dehydrogenase, mitochondrial</fullName>
        <ecNumber evidence="16">1.3.8.5</ecNumber>
    </recommendedName>
    <alternativeName>
        <fullName evidence="19">2-methyl branched chain acyl-CoA dehydrogenase</fullName>
    </alternativeName>
    <alternativeName>
        <fullName evidence="18">2-methylbutyryl-coenzyme A dehydrogenase</fullName>
    </alternativeName>
</protein>
<dbReference type="Pfam" id="PF02770">
    <property type="entry name" value="Acyl-CoA_dh_M"/>
    <property type="match status" value="1"/>
</dbReference>
<dbReference type="GO" id="GO:0005759">
    <property type="term" value="C:mitochondrial matrix"/>
    <property type="evidence" value="ECO:0007669"/>
    <property type="project" value="UniProtKB-SubCell"/>
</dbReference>
<comment type="caution">
    <text evidence="31">The sequence shown here is derived from an EMBL/GenBank/DDBJ whole genome shotgun (WGS) entry which is preliminary data.</text>
</comment>
<dbReference type="SUPFAM" id="SSF56645">
    <property type="entry name" value="Acyl-CoA dehydrogenase NM domain-like"/>
    <property type="match status" value="1"/>
</dbReference>
<keyword evidence="11" id="KW-0007">Acetylation</keyword>
<dbReference type="FunCoup" id="A0A2P6MUX8">
    <property type="interactions" value="142"/>
</dbReference>
<evidence type="ECO:0000259" key="29">
    <source>
        <dbReference type="Pfam" id="PF02770"/>
    </source>
</evidence>
<evidence type="ECO:0000256" key="3">
    <source>
        <dbReference type="ARBA" id="ARBA00005198"/>
    </source>
</evidence>
<evidence type="ECO:0000256" key="1">
    <source>
        <dbReference type="ARBA" id="ARBA00001974"/>
    </source>
</evidence>
<dbReference type="InterPro" id="IPR009075">
    <property type="entry name" value="AcylCo_DH/oxidase_C"/>
</dbReference>
<keyword evidence="32" id="KW-1185">Reference proteome</keyword>
<dbReference type="Pfam" id="PF00441">
    <property type="entry name" value="Acyl-CoA_dh_1"/>
    <property type="match status" value="1"/>
</dbReference>
<evidence type="ECO:0000256" key="8">
    <source>
        <dbReference type="ARBA" id="ARBA00022827"/>
    </source>
</evidence>
<keyword evidence="10" id="KW-0809">Transit peptide</keyword>
<dbReference type="OrthoDB" id="10262177at2759"/>
<evidence type="ECO:0000256" key="16">
    <source>
        <dbReference type="ARBA" id="ARBA00039036"/>
    </source>
</evidence>
<evidence type="ECO:0000256" key="25">
    <source>
        <dbReference type="ARBA" id="ARBA00049552"/>
    </source>
</evidence>
<dbReference type="Gene3D" id="1.20.140.10">
    <property type="entry name" value="Butyryl-CoA Dehydrogenase, subunit A, domain 3"/>
    <property type="match status" value="1"/>
</dbReference>
<comment type="catalytic activity">
    <reaction evidence="21">
        <text>valproyl-CoA + oxidized [electron-transfer flavoprotein] + H(+) = (2E)-2-propylpent-2-enoyl-CoA + reduced [electron-transfer flavoprotein]</text>
        <dbReference type="Rhea" id="RHEA:65344"/>
        <dbReference type="Rhea" id="RHEA-COMP:10685"/>
        <dbReference type="Rhea" id="RHEA-COMP:10686"/>
        <dbReference type="ChEBI" id="CHEBI:15378"/>
        <dbReference type="ChEBI" id="CHEBI:57692"/>
        <dbReference type="ChEBI" id="CHEBI:58307"/>
        <dbReference type="ChEBI" id="CHEBI:156457"/>
        <dbReference type="ChEBI" id="CHEBI:156458"/>
    </reaction>
    <physiologicalReaction direction="left-to-right" evidence="21">
        <dbReference type="Rhea" id="RHEA:65345"/>
    </physiologicalReaction>
</comment>
<evidence type="ECO:0000256" key="14">
    <source>
        <dbReference type="ARBA" id="ARBA00023128"/>
    </source>
</evidence>
<evidence type="ECO:0000256" key="18">
    <source>
        <dbReference type="ARBA" id="ARBA00041537"/>
    </source>
</evidence>
<evidence type="ECO:0000256" key="5">
    <source>
        <dbReference type="ARBA" id="ARBA00011881"/>
    </source>
</evidence>
<evidence type="ECO:0000259" key="28">
    <source>
        <dbReference type="Pfam" id="PF00441"/>
    </source>
</evidence>
<dbReference type="GO" id="GO:0046395">
    <property type="term" value="P:carboxylic acid catabolic process"/>
    <property type="evidence" value="ECO:0007669"/>
    <property type="project" value="UniProtKB-ARBA"/>
</dbReference>
<evidence type="ECO:0000256" key="17">
    <source>
        <dbReference type="ARBA" id="ARBA00039850"/>
    </source>
</evidence>
<gene>
    <name evidence="31" type="ORF">PROFUN_10672</name>
</gene>
<dbReference type="GO" id="GO:0003853">
    <property type="term" value="F:short-chain 2-methyl fatty acyl-CoA dehydrogenase activity"/>
    <property type="evidence" value="ECO:0007669"/>
    <property type="project" value="UniProtKB-EC"/>
</dbReference>
<reference evidence="31 32" key="1">
    <citation type="journal article" date="2018" name="Genome Biol. Evol.">
        <title>Multiple Roots of Fruiting Body Formation in Amoebozoa.</title>
        <authorList>
            <person name="Hillmann F."/>
            <person name="Forbes G."/>
            <person name="Novohradska S."/>
            <person name="Ferling I."/>
            <person name="Riege K."/>
            <person name="Groth M."/>
            <person name="Westermann M."/>
            <person name="Marz M."/>
            <person name="Spaller T."/>
            <person name="Winckler T."/>
            <person name="Schaap P."/>
            <person name="Glockner G."/>
        </authorList>
    </citation>
    <scope>NUCLEOTIDE SEQUENCE [LARGE SCALE GENOMIC DNA]</scope>
    <source>
        <strain evidence="31 32">Jena</strain>
    </source>
</reference>
<evidence type="ECO:0000256" key="12">
    <source>
        <dbReference type="ARBA" id="ARBA00023002"/>
    </source>
</evidence>
<keyword evidence="14" id="KW-0496">Mitochondrion</keyword>
<evidence type="ECO:0000313" key="32">
    <source>
        <dbReference type="Proteomes" id="UP000241769"/>
    </source>
</evidence>
<comment type="subcellular location">
    <subcellularLocation>
        <location evidence="2">Mitochondrion matrix</location>
    </subcellularLocation>
</comment>
<dbReference type="Gene3D" id="2.40.110.10">
    <property type="entry name" value="Butyryl-CoA Dehydrogenase, subunit A, domain 2"/>
    <property type="match status" value="1"/>
</dbReference>
<dbReference type="GO" id="GO:0006631">
    <property type="term" value="P:fatty acid metabolic process"/>
    <property type="evidence" value="ECO:0007669"/>
    <property type="project" value="UniProtKB-KW"/>
</dbReference>
<dbReference type="FunFam" id="1.20.140.10:FF:000002">
    <property type="entry name" value="Acyl-CoA dehydrogenase short/branched chain"/>
    <property type="match status" value="1"/>
</dbReference>
<dbReference type="InParanoid" id="A0A2P6MUX8"/>
<dbReference type="Proteomes" id="UP000241769">
    <property type="component" value="Unassembled WGS sequence"/>
</dbReference>
<evidence type="ECO:0000256" key="24">
    <source>
        <dbReference type="ARBA" id="ARBA00049192"/>
    </source>
</evidence>
<dbReference type="InterPro" id="IPR037069">
    <property type="entry name" value="AcylCoA_DH/ox_N_sf"/>
</dbReference>
<dbReference type="InterPro" id="IPR006089">
    <property type="entry name" value="Acyl-CoA_DH_CS"/>
</dbReference>
<keyword evidence="12 27" id="KW-0560">Oxidoreductase</keyword>
<feature type="domain" description="Acyl-CoA dehydrogenase/oxidase N-terminal" evidence="30">
    <location>
        <begin position="51"/>
        <end position="159"/>
    </location>
</feature>
<dbReference type="PANTHER" id="PTHR43884:SF1">
    <property type="entry name" value="SHORT_BRANCHED CHAIN SPECIFIC ACYL-COA DEHYDROGENASE, MITOCHONDRIAL"/>
    <property type="match status" value="1"/>
</dbReference>
<evidence type="ECO:0000256" key="19">
    <source>
        <dbReference type="ARBA" id="ARBA00042821"/>
    </source>
</evidence>
<comment type="pathway">
    <text evidence="3">Lipid metabolism; mitochondrial fatty acid beta-oxidation.</text>
</comment>
<evidence type="ECO:0000256" key="15">
    <source>
        <dbReference type="ARBA" id="ARBA00037895"/>
    </source>
</evidence>
<keyword evidence="13" id="KW-0443">Lipid metabolism</keyword>
<evidence type="ECO:0000256" key="2">
    <source>
        <dbReference type="ARBA" id="ARBA00004305"/>
    </source>
</evidence>
<dbReference type="PROSITE" id="PS00072">
    <property type="entry name" value="ACYL_COA_DH_1"/>
    <property type="match status" value="1"/>
</dbReference>
<dbReference type="EMBL" id="MDYQ01000380">
    <property type="protein sequence ID" value="PRP75494.1"/>
    <property type="molecule type" value="Genomic_DNA"/>
</dbReference>
<evidence type="ECO:0000256" key="20">
    <source>
        <dbReference type="ARBA" id="ARBA00048235"/>
    </source>
</evidence>
<dbReference type="FunFam" id="2.40.110.10:FF:000001">
    <property type="entry name" value="Acyl-CoA dehydrogenase, mitochondrial"/>
    <property type="match status" value="1"/>
</dbReference>
<comment type="catalytic activity">
    <reaction evidence="20">
        <text>2-methylbutanoyl-CoA + oxidized [electron-transfer flavoprotein] + H(+) = (2E)-2-methylbut-2-enoyl-CoA + reduced [electron-transfer flavoprotein]</text>
        <dbReference type="Rhea" id="RHEA:43780"/>
        <dbReference type="Rhea" id="RHEA-COMP:10685"/>
        <dbReference type="Rhea" id="RHEA-COMP:10686"/>
        <dbReference type="ChEBI" id="CHEBI:15378"/>
        <dbReference type="ChEBI" id="CHEBI:57336"/>
        <dbReference type="ChEBI" id="CHEBI:57337"/>
        <dbReference type="ChEBI" id="CHEBI:57692"/>
        <dbReference type="ChEBI" id="CHEBI:58307"/>
        <dbReference type="EC" id="1.3.8.5"/>
    </reaction>
    <physiologicalReaction direction="left-to-right" evidence="20">
        <dbReference type="Rhea" id="RHEA:43781"/>
    </physiologicalReaction>
</comment>
<comment type="catalytic activity">
    <reaction evidence="25">
        <text>(2S)-2-methylbutanoyl-CoA + oxidized [electron-transfer flavoprotein] + H(+) = (2E)-2-methylbut-2-enoyl-CoA + reduced [electron-transfer flavoprotein]</text>
        <dbReference type="Rhea" id="RHEA:48256"/>
        <dbReference type="Rhea" id="RHEA-COMP:10685"/>
        <dbReference type="Rhea" id="RHEA-COMP:10686"/>
        <dbReference type="ChEBI" id="CHEBI:15378"/>
        <dbReference type="ChEBI" id="CHEBI:57337"/>
        <dbReference type="ChEBI" id="CHEBI:57692"/>
        <dbReference type="ChEBI" id="CHEBI:58307"/>
        <dbReference type="ChEBI" id="CHEBI:88166"/>
    </reaction>
    <physiologicalReaction direction="left-to-right" evidence="25">
        <dbReference type="Rhea" id="RHEA:48257"/>
    </physiologicalReaction>
</comment>
<dbReference type="InterPro" id="IPR046373">
    <property type="entry name" value="Acyl-CoA_Oxase/DH_mid-dom_sf"/>
</dbReference>